<comment type="subcellular location">
    <subcellularLocation>
        <location evidence="1">Membrane</location>
        <topology evidence="1">Multi-pass membrane protein</topology>
    </subcellularLocation>
</comment>
<dbReference type="Pfam" id="PF00860">
    <property type="entry name" value="Xan_ur_permease"/>
    <property type="match status" value="1"/>
</dbReference>
<evidence type="ECO:0000256" key="3">
    <source>
        <dbReference type="ARBA" id="ARBA00022692"/>
    </source>
</evidence>
<feature type="transmembrane region" description="Helical" evidence="6">
    <location>
        <begin position="266"/>
        <end position="283"/>
    </location>
</feature>
<dbReference type="AlphaFoldDB" id="A0A914VR99"/>
<organism evidence="7 8">
    <name type="scientific">Plectus sambesii</name>
    <dbReference type="NCBI Taxonomy" id="2011161"/>
    <lineage>
        <taxon>Eukaryota</taxon>
        <taxon>Metazoa</taxon>
        <taxon>Ecdysozoa</taxon>
        <taxon>Nematoda</taxon>
        <taxon>Chromadorea</taxon>
        <taxon>Plectida</taxon>
        <taxon>Plectina</taxon>
        <taxon>Plectoidea</taxon>
        <taxon>Plectidae</taxon>
        <taxon>Plectus</taxon>
    </lineage>
</organism>
<dbReference type="InterPro" id="IPR006043">
    <property type="entry name" value="NCS2"/>
</dbReference>
<protein>
    <submittedName>
        <fullName evidence="8">Solute carrier family 23 member 1</fullName>
    </submittedName>
</protein>
<dbReference type="GO" id="GO:0022857">
    <property type="term" value="F:transmembrane transporter activity"/>
    <property type="evidence" value="ECO:0007669"/>
    <property type="project" value="InterPro"/>
</dbReference>
<feature type="transmembrane region" description="Helical" evidence="6">
    <location>
        <begin position="55"/>
        <end position="73"/>
    </location>
</feature>
<evidence type="ECO:0000256" key="1">
    <source>
        <dbReference type="ARBA" id="ARBA00004141"/>
    </source>
</evidence>
<feature type="transmembrane region" description="Helical" evidence="6">
    <location>
        <begin position="235"/>
        <end position="254"/>
    </location>
</feature>
<reference evidence="8" key="1">
    <citation type="submission" date="2022-11" db="UniProtKB">
        <authorList>
            <consortium name="WormBaseParasite"/>
        </authorList>
    </citation>
    <scope>IDENTIFICATION</scope>
</reference>
<dbReference type="GO" id="GO:0016020">
    <property type="term" value="C:membrane"/>
    <property type="evidence" value="ECO:0007669"/>
    <property type="project" value="UniProtKB-SubCell"/>
</dbReference>
<evidence type="ECO:0000313" key="8">
    <source>
        <dbReference type="WBParaSite" id="PSAMB.scaffold229size63768.g3495.t1"/>
    </source>
</evidence>
<evidence type="ECO:0000313" key="7">
    <source>
        <dbReference type="Proteomes" id="UP000887566"/>
    </source>
</evidence>
<evidence type="ECO:0000256" key="6">
    <source>
        <dbReference type="SAM" id="Phobius"/>
    </source>
</evidence>
<dbReference type="Proteomes" id="UP000887566">
    <property type="component" value="Unplaced"/>
</dbReference>
<name>A0A914VR99_9BILA</name>
<feature type="transmembrane region" description="Helical" evidence="6">
    <location>
        <begin position="94"/>
        <end position="114"/>
    </location>
</feature>
<keyword evidence="7" id="KW-1185">Reference proteome</keyword>
<keyword evidence="5 6" id="KW-0472">Membrane</keyword>
<evidence type="ECO:0000256" key="5">
    <source>
        <dbReference type="ARBA" id="ARBA00023136"/>
    </source>
</evidence>
<sequence length="397" mass="42555">MQGSLVAASALQIFIGMTGFIGLITKFIGPLTIAPLMLLLMLSVVGTIVDHAEQHILSLVQVSVLLLVAVYLARVKVPLPVIKKRRISFKALPIFTLFPYLLAIGVCWLISYIITATGWERPGGAARTDKPDSTAVLREAPWLRIPYPGQWGAFGFNTGVFLGFFAAALASLIESVGAYHACARISDERPPPAHAVNRGVLIEGVGVLLAGLFGSGVGVTTYSENIGVINITKPLVGGILCVSMSMVGGVGLSSMQLVNLKMSRNVAVLGFSIMAGMVIPLYFERHPLKTGLTELDNVLNIVLTIRMFVGGLIGFFMDNTVPGATRAQRGLHEHSDATADEANNAPDAYSFPSIVNKVLSKIPCTRFVPFLPNLHKPQRITPLEPPPVYNFSNTAPV</sequence>
<dbReference type="PANTHER" id="PTHR11119">
    <property type="entry name" value="XANTHINE-URACIL / VITAMIN C PERMEASE FAMILY MEMBER"/>
    <property type="match status" value="1"/>
</dbReference>
<feature type="transmembrane region" description="Helical" evidence="6">
    <location>
        <begin position="298"/>
        <end position="317"/>
    </location>
</feature>
<comment type="similarity">
    <text evidence="2">Belongs to the nucleobase:cation symporter-2 (NCS2) (TC 2.A.40) family.</text>
</comment>
<keyword evidence="4 6" id="KW-1133">Transmembrane helix</keyword>
<feature type="transmembrane region" description="Helical" evidence="6">
    <location>
        <begin position="6"/>
        <end position="24"/>
    </location>
</feature>
<feature type="transmembrane region" description="Helical" evidence="6">
    <location>
        <begin position="151"/>
        <end position="179"/>
    </location>
</feature>
<feature type="transmembrane region" description="Helical" evidence="6">
    <location>
        <begin position="31"/>
        <end position="49"/>
    </location>
</feature>
<proteinExistence type="inferred from homology"/>
<feature type="transmembrane region" description="Helical" evidence="6">
    <location>
        <begin position="200"/>
        <end position="223"/>
    </location>
</feature>
<keyword evidence="3 6" id="KW-0812">Transmembrane</keyword>
<accession>A0A914VR99</accession>
<evidence type="ECO:0000256" key="4">
    <source>
        <dbReference type="ARBA" id="ARBA00022989"/>
    </source>
</evidence>
<dbReference type="WBParaSite" id="PSAMB.scaffold229size63768.g3495.t1">
    <property type="protein sequence ID" value="PSAMB.scaffold229size63768.g3495.t1"/>
    <property type="gene ID" value="PSAMB.scaffold229size63768.g3495"/>
</dbReference>
<evidence type="ECO:0000256" key="2">
    <source>
        <dbReference type="ARBA" id="ARBA00008821"/>
    </source>
</evidence>